<evidence type="ECO:0000313" key="3">
    <source>
        <dbReference type="Proteomes" id="UP001500620"/>
    </source>
</evidence>
<protein>
    <recommendedName>
        <fullName evidence="4">Actin-binding WH2 domain-containing protein</fullName>
    </recommendedName>
</protein>
<evidence type="ECO:0000313" key="2">
    <source>
        <dbReference type="EMBL" id="GAA4264086.1"/>
    </source>
</evidence>
<gene>
    <name evidence="2" type="ORF">GCM10022255_114490</name>
</gene>
<evidence type="ECO:0008006" key="4">
    <source>
        <dbReference type="Google" id="ProtNLM"/>
    </source>
</evidence>
<comment type="caution">
    <text evidence="2">The sequence shown here is derived from an EMBL/GenBank/DDBJ whole genome shotgun (WGS) entry which is preliminary data.</text>
</comment>
<feature type="transmembrane region" description="Helical" evidence="1">
    <location>
        <begin position="74"/>
        <end position="94"/>
    </location>
</feature>
<dbReference type="Proteomes" id="UP001500620">
    <property type="component" value="Unassembled WGS sequence"/>
</dbReference>
<accession>A0ABP8DW80</accession>
<dbReference type="EMBL" id="BAABAT010000095">
    <property type="protein sequence ID" value="GAA4264086.1"/>
    <property type="molecule type" value="Genomic_DNA"/>
</dbReference>
<feature type="transmembrane region" description="Helical" evidence="1">
    <location>
        <begin position="307"/>
        <end position="326"/>
    </location>
</feature>
<keyword evidence="1" id="KW-0472">Membrane</keyword>
<reference evidence="3" key="1">
    <citation type="journal article" date="2019" name="Int. J. Syst. Evol. Microbiol.">
        <title>The Global Catalogue of Microorganisms (GCM) 10K type strain sequencing project: providing services to taxonomists for standard genome sequencing and annotation.</title>
        <authorList>
            <consortium name="The Broad Institute Genomics Platform"/>
            <consortium name="The Broad Institute Genome Sequencing Center for Infectious Disease"/>
            <person name="Wu L."/>
            <person name="Ma J."/>
        </authorList>
    </citation>
    <scope>NUCLEOTIDE SEQUENCE [LARGE SCALE GENOMIC DNA]</scope>
    <source>
        <strain evidence="3">JCM 17441</strain>
    </source>
</reference>
<feature type="transmembrane region" description="Helical" evidence="1">
    <location>
        <begin position="137"/>
        <end position="157"/>
    </location>
</feature>
<feature type="transmembrane region" description="Helical" evidence="1">
    <location>
        <begin position="41"/>
        <end position="62"/>
    </location>
</feature>
<keyword evidence="1" id="KW-1133">Transmembrane helix</keyword>
<organism evidence="2 3">
    <name type="scientific">Dactylosporangium darangshiense</name>
    <dbReference type="NCBI Taxonomy" id="579108"/>
    <lineage>
        <taxon>Bacteria</taxon>
        <taxon>Bacillati</taxon>
        <taxon>Actinomycetota</taxon>
        <taxon>Actinomycetes</taxon>
        <taxon>Micromonosporales</taxon>
        <taxon>Micromonosporaceae</taxon>
        <taxon>Dactylosporangium</taxon>
    </lineage>
</organism>
<keyword evidence="3" id="KW-1185">Reference proteome</keyword>
<keyword evidence="1" id="KW-0812">Transmembrane</keyword>
<proteinExistence type="predicted"/>
<evidence type="ECO:0000256" key="1">
    <source>
        <dbReference type="SAM" id="Phobius"/>
    </source>
</evidence>
<dbReference type="RefSeq" id="WP_345144435.1">
    <property type="nucleotide sequence ID" value="NZ_BAABAT010000095.1"/>
</dbReference>
<feature type="transmembrane region" description="Helical" evidence="1">
    <location>
        <begin position="106"/>
        <end position="131"/>
    </location>
</feature>
<name>A0ABP8DW80_9ACTN</name>
<sequence length="360" mass="38197">MAAYGESGKGLLIIERILRDREGIWRQIGEERDLGKLTKQMLYSSVVALACYGAVLGASSSVAQSALSAVKLPLLFLMTLAICLPTLYLFNLVFGARLQVKQALALVMVTITVTSVLSLAFAPISLFFLITAFSYEFYKILNVAILTMTAFVGLRFLTSGMRSLNEHTAAIAAARRAERERQEREEAAALAALSAPEESADAPVSPAPALVAADAPAAEAVAAVAPVSAVPVSAAPVAVSTPANGLVSTVVVPPVPPLAPGQPLLMPDGRTVYPVVPYPQPIPPMHAVPRPAPPQLAPGERPASMTLLNVWILLFGFVGTQLAWTLRPFVGAPGEPFQVFRKIEGNFYVDIVRAIGDLFT</sequence>